<feature type="domain" description="C2H2-type" evidence="8">
    <location>
        <begin position="14"/>
        <end position="45"/>
    </location>
</feature>
<dbReference type="HOGENOM" id="CLU_024297_0_0_1"/>
<evidence type="ECO:0000256" key="1">
    <source>
        <dbReference type="ARBA" id="ARBA00022723"/>
    </source>
</evidence>
<dbReference type="PROSITE" id="PS00028">
    <property type="entry name" value="ZINC_FINGER_C2H2_1"/>
    <property type="match status" value="2"/>
</dbReference>
<dbReference type="EMBL" id="KN823030">
    <property type="protein sequence ID" value="KIO26044.1"/>
    <property type="molecule type" value="Genomic_DNA"/>
</dbReference>
<keyword evidence="5" id="KW-0539">Nucleus</keyword>
<accession>A0A0C3QJ05</accession>
<evidence type="ECO:0000256" key="7">
    <source>
        <dbReference type="SAM" id="MobiDB-lite"/>
    </source>
</evidence>
<feature type="region of interest" description="Disordered" evidence="7">
    <location>
        <begin position="589"/>
        <end position="706"/>
    </location>
</feature>
<keyword evidence="2" id="KW-0677">Repeat</keyword>
<evidence type="ECO:0000256" key="4">
    <source>
        <dbReference type="ARBA" id="ARBA00022833"/>
    </source>
</evidence>
<evidence type="ECO:0000313" key="10">
    <source>
        <dbReference type="Proteomes" id="UP000054248"/>
    </source>
</evidence>
<dbReference type="PANTHER" id="PTHR24394">
    <property type="entry name" value="ZINC FINGER PROTEIN"/>
    <property type="match status" value="1"/>
</dbReference>
<feature type="region of interest" description="Disordered" evidence="7">
    <location>
        <begin position="377"/>
        <end position="406"/>
    </location>
</feature>
<feature type="compositionally biased region" description="Polar residues" evidence="7">
    <location>
        <begin position="595"/>
        <end position="616"/>
    </location>
</feature>
<reference evidence="10" key="2">
    <citation type="submission" date="2015-01" db="EMBL/GenBank/DDBJ databases">
        <title>Evolutionary Origins and Diversification of the Mycorrhizal Mutualists.</title>
        <authorList>
            <consortium name="DOE Joint Genome Institute"/>
            <consortium name="Mycorrhizal Genomics Consortium"/>
            <person name="Kohler A."/>
            <person name="Kuo A."/>
            <person name="Nagy L.G."/>
            <person name="Floudas D."/>
            <person name="Copeland A."/>
            <person name="Barry K.W."/>
            <person name="Cichocki N."/>
            <person name="Veneault-Fourrey C."/>
            <person name="LaButti K."/>
            <person name="Lindquist E.A."/>
            <person name="Lipzen A."/>
            <person name="Lundell T."/>
            <person name="Morin E."/>
            <person name="Murat C."/>
            <person name="Riley R."/>
            <person name="Ohm R."/>
            <person name="Sun H."/>
            <person name="Tunlid A."/>
            <person name="Henrissat B."/>
            <person name="Grigoriev I.V."/>
            <person name="Hibbett D.S."/>
            <person name="Martin F."/>
        </authorList>
    </citation>
    <scope>NUCLEOTIDE SEQUENCE [LARGE SCALE GENOMIC DNA]</scope>
    <source>
        <strain evidence="10">MUT 4182</strain>
    </source>
</reference>
<dbReference type="STRING" id="1051891.A0A0C3QJ05"/>
<reference evidence="9 10" key="1">
    <citation type="submission" date="2014-04" db="EMBL/GenBank/DDBJ databases">
        <authorList>
            <consortium name="DOE Joint Genome Institute"/>
            <person name="Kuo A."/>
            <person name="Girlanda M."/>
            <person name="Perotto S."/>
            <person name="Kohler A."/>
            <person name="Nagy L.G."/>
            <person name="Floudas D."/>
            <person name="Copeland A."/>
            <person name="Barry K.W."/>
            <person name="Cichocki N."/>
            <person name="Veneault-Fourrey C."/>
            <person name="LaButti K."/>
            <person name="Lindquist E.A."/>
            <person name="Lipzen A."/>
            <person name="Lundell T."/>
            <person name="Morin E."/>
            <person name="Murat C."/>
            <person name="Sun H."/>
            <person name="Tunlid A."/>
            <person name="Henrissat B."/>
            <person name="Grigoriev I.V."/>
            <person name="Hibbett D.S."/>
            <person name="Martin F."/>
            <person name="Nordberg H.P."/>
            <person name="Cantor M.N."/>
            <person name="Hua S.X."/>
        </authorList>
    </citation>
    <scope>NUCLEOTIDE SEQUENCE [LARGE SCALE GENOMIC DNA]</scope>
    <source>
        <strain evidence="9 10">MUT 4182</strain>
    </source>
</reference>
<dbReference type="Proteomes" id="UP000054248">
    <property type="component" value="Unassembled WGS sequence"/>
</dbReference>
<name>A0A0C3QJ05_9AGAM</name>
<dbReference type="GO" id="GO:0005634">
    <property type="term" value="C:nucleus"/>
    <property type="evidence" value="ECO:0007669"/>
    <property type="project" value="TreeGrafter"/>
</dbReference>
<evidence type="ECO:0000256" key="2">
    <source>
        <dbReference type="ARBA" id="ARBA00022737"/>
    </source>
</evidence>
<feature type="region of interest" description="Disordered" evidence="7">
    <location>
        <begin position="139"/>
        <end position="210"/>
    </location>
</feature>
<keyword evidence="3 6" id="KW-0863">Zinc-finger</keyword>
<feature type="compositionally biased region" description="Acidic residues" evidence="7">
    <location>
        <begin position="671"/>
        <end position="680"/>
    </location>
</feature>
<dbReference type="AlphaFoldDB" id="A0A0C3QJ05"/>
<keyword evidence="1" id="KW-0479">Metal-binding</keyword>
<evidence type="ECO:0000313" key="9">
    <source>
        <dbReference type="EMBL" id="KIO26044.1"/>
    </source>
</evidence>
<dbReference type="SMART" id="SM00355">
    <property type="entry name" value="ZnF_C2H2"/>
    <property type="match status" value="10"/>
</dbReference>
<dbReference type="PROSITE" id="PS50157">
    <property type="entry name" value="ZINC_FINGER_C2H2_2"/>
    <property type="match status" value="1"/>
</dbReference>
<evidence type="ECO:0000259" key="8">
    <source>
        <dbReference type="PROSITE" id="PS50157"/>
    </source>
</evidence>
<feature type="non-terminal residue" evidence="9">
    <location>
        <position position="706"/>
    </location>
</feature>
<proteinExistence type="predicted"/>
<evidence type="ECO:0000256" key="5">
    <source>
        <dbReference type="ARBA" id="ARBA00023242"/>
    </source>
</evidence>
<organism evidence="9 10">
    <name type="scientific">Tulasnella calospora MUT 4182</name>
    <dbReference type="NCBI Taxonomy" id="1051891"/>
    <lineage>
        <taxon>Eukaryota</taxon>
        <taxon>Fungi</taxon>
        <taxon>Dikarya</taxon>
        <taxon>Basidiomycota</taxon>
        <taxon>Agaricomycotina</taxon>
        <taxon>Agaricomycetes</taxon>
        <taxon>Cantharellales</taxon>
        <taxon>Tulasnellaceae</taxon>
        <taxon>Tulasnella</taxon>
    </lineage>
</organism>
<evidence type="ECO:0000256" key="6">
    <source>
        <dbReference type="PROSITE-ProRule" id="PRU00042"/>
    </source>
</evidence>
<feature type="region of interest" description="Disordered" evidence="7">
    <location>
        <begin position="480"/>
        <end position="509"/>
    </location>
</feature>
<feature type="compositionally biased region" description="Polar residues" evidence="7">
    <location>
        <begin position="395"/>
        <end position="406"/>
    </location>
</feature>
<dbReference type="PANTHER" id="PTHR24394:SF44">
    <property type="entry name" value="ZINC FINGER PROTEIN 271-LIKE"/>
    <property type="match status" value="1"/>
</dbReference>
<keyword evidence="10" id="KW-1185">Reference proteome</keyword>
<dbReference type="InterPro" id="IPR013087">
    <property type="entry name" value="Znf_C2H2_type"/>
</dbReference>
<feature type="compositionally biased region" description="Low complexity" evidence="7">
    <location>
        <begin position="484"/>
        <end position="494"/>
    </location>
</feature>
<dbReference type="GO" id="GO:0008270">
    <property type="term" value="F:zinc ion binding"/>
    <property type="evidence" value="ECO:0007669"/>
    <property type="project" value="UniProtKB-KW"/>
</dbReference>
<dbReference type="OrthoDB" id="6077919at2759"/>
<keyword evidence="4" id="KW-0862">Zinc</keyword>
<feature type="compositionally biased region" description="Low complexity" evidence="7">
    <location>
        <begin position="635"/>
        <end position="652"/>
    </location>
</feature>
<evidence type="ECO:0000256" key="3">
    <source>
        <dbReference type="ARBA" id="ARBA00022771"/>
    </source>
</evidence>
<sequence length="706" mass="77132">MASESSGHAAKLPFRCSTCGKRFKNHFFYVEHKNKFRYPHYYCRRCNLILPNAAQFYQHLDTPLETVFFEPGCGGVRCLRCNLHYETMLAFDSHFGETHPNGCKHCHLDFHNAIALQKHLDATHPSVNSNLVTSEPTIEFDTGHASGTALTENDGAPASESTEEVALEDTSSSTPPSTSTQGPGIPQKQAAAAESGLLNPGSNEPATPSLLENLLPDTTAATQHTLATTPPLGSGDCEEASSGSLLPLRNALDGNERAVADLAIQPPQVALHRNRIFGGRRRLYYCGKCNMGFPTTSELKQHLDHSTPLFERASTSDGGVRCFVCYTIFSTVDEFKSHAMVMDRNHQLLLAKWCIPCLLKFHTHTGLSKHNQAVHGCSPMQNDIQPPATAPPSERTPTAGTSSIPTQPAALEISVAETRAVEVAIAPRPIDLLFASLPLPPPLTSPEAPTVAPDMTEAVEVPRPQPHPLAPLEAMQPAARVGLSPSTTTSAASSVRPRPPFRHQSSQRPNSLYCRRCETAFSNHHEQKEHIRKGMSAIIPDENNEESLVCAQCKQSNRDIHAMKAHLQSHETTCIECLIYFHTPKGLQDHRESQHLTTSNGEGSSASEIPQSQASPITHPPSEQRPVSPPPEPTEQPAAPVPREVRPVIRGPQAVPRNHRTVRQISLQDFSDTDEDDPCDIDNSQLGGWQDSDPHGQRRPDADAYS</sequence>
<feature type="compositionally biased region" description="Basic and acidic residues" evidence="7">
    <location>
        <begin position="692"/>
        <end position="706"/>
    </location>
</feature>
<dbReference type="GO" id="GO:0000981">
    <property type="term" value="F:DNA-binding transcription factor activity, RNA polymerase II-specific"/>
    <property type="evidence" value="ECO:0007669"/>
    <property type="project" value="TreeGrafter"/>
</dbReference>
<feature type="compositionally biased region" description="Low complexity" evidence="7">
    <location>
        <begin position="170"/>
        <end position="180"/>
    </location>
</feature>
<gene>
    <name evidence="9" type="ORF">M407DRAFT_24606</name>
</gene>
<protein>
    <recommendedName>
        <fullName evidence="8">C2H2-type domain-containing protein</fullName>
    </recommendedName>
</protein>